<organism evidence="2 3">
    <name type="scientific">Haematococcus lacustris</name>
    <name type="common">Green alga</name>
    <name type="synonym">Haematococcus pluvialis</name>
    <dbReference type="NCBI Taxonomy" id="44745"/>
    <lineage>
        <taxon>Eukaryota</taxon>
        <taxon>Viridiplantae</taxon>
        <taxon>Chlorophyta</taxon>
        <taxon>core chlorophytes</taxon>
        <taxon>Chlorophyceae</taxon>
        <taxon>CS clade</taxon>
        <taxon>Chlamydomonadales</taxon>
        <taxon>Haematococcaceae</taxon>
        <taxon>Haematococcus</taxon>
    </lineage>
</organism>
<dbReference type="AlphaFoldDB" id="A0A699ZTU4"/>
<gene>
    <name evidence="2" type="ORF">HaLaN_23815</name>
</gene>
<name>A0A699ZTU4_HAELA</name>
<sequence length="86" mass="9567">MHHGSAEGQSSLVARGLVLPVEDQVSRYRTQVEQLTNDVHDLGLQRNRMGQSDKDTGAASNAIKAKLRTARRAYTEQPRRAHRSSV</sequence>
<evidence type="ECO:0000313" key="2">
    <source>
        <dbReference type="EMBL" id="GFH25791.1"/>
    </source>
</evidence>
<keyword evidence="3" id="KW-1185">Reference proteome</keyword>
<reference evidence="2 3" key="1">
    <citation type="submission" date="2020-02" db="EMBL/GenBank/DDBJ databases">
        <title>Draft genome sequence of Haematococcus lacustris strain NIES-144.</title>
        <authorList>
            <person name="Morimoto D."/>
            <person name="Nakagawa S."/>
            <person name="Yoshida T."/>
            <person name="Sawayama S."/>
        </authorList>
    </citation>
    <scope>NUCLEOTIDE SEQUENCE [LARGE SCALE GENOMIC DNA]</scope>
    <source>
        <strain evidence="2 3">NIES-144</strain>
    </source>
</reference>
<evidence type="ECO:0000256" key="1">
    <source>
        <dbReference type="SAM" id="MobiDB-lite"/>
    </source>
</evidence>
<feature type="region of interest" description="Disordered" evidence="1">
    <location>
        <begin position="39"/>
        <end position="86"/>
    </location>
</feature>
<protein>
    <submittedName>
        <fullName evidence="2">Uncharacterized protein</fullName>
    </submittedName>
</protein>
<accession>A0A699ZTU4</accession>
<evidence type="ECO:0000313" key="3">
    <source>
        <dbReference type="Proteomes" id="UP000485058"/>
    </source>
</evidence>
<proteinExistence type="predicted"/>
<dbReference type="EMBL" id="BLLF01002920">
    <property type="protein sequence ID" value="GFH25791.1"/>
    <property type="molecule type" value="Genomic_DNA"/>
</dbReference>
<dbReference type="Proteomes" id="UP000485058">
    <property type="component" value="Unassembled WGS sequence"/>
</dbReference>
<comment type="caution">
    <text evidence="2">The sequence shown here is derived from an EMBL/GenBank/DDBJ whole genome shotgun (WGS) entry which is preliminary data.</text>
</comment>